<evidence type="ECO:0000313" key="3">
    <source>
        <dbReference type="Proteomes" id="UP001432209"/>
    </source>
</evidence>
<keyword evidence="3" id="KW-1185">Reference proteome</keyword>
<dbReference type="EMBL" id="CP109495">
    <property type="protein sequence ID" value="WUX53001.1"/>
    <property type="molecule type" value="Genomic_DNA"/>
</dbReference>
<sequence>MSWDEWEQIKADVAARESTGMRLNQHPAGQDGSGSSLTDGLRSSKKAWLKAGEGVGSLRKGVSTALTQLEEGQSGLGAPSGCLSAEAQRSVFSSWKRYTRAVSGRCGSLQEVLEKVGHEQLKTDESVRAEVESLKLAYQDTEAVGGSGAGKGR</sequence>
<gene>
    <name evidence="2" type="ORF">OG442_16405</name>
</gene>
<dbReference type="GeneID" id="91344106"/>
<dbReference type="RefSeq" id="WP_329076625.1">
    <property type="nucleotide sequence ID" value="NZ_CP109389.1"/>
</dbReference>
<proteinExistence type="predicted"/>
<evidence type="ECO:0000313" key="2">
    <source>
        <dbReference type="EMBL" id="WUX53001.1"/>
    </source>
</evidence>
<name>A0ABZ2A3K3_STRNV</name>
<accession>A0ABZ2A3K3</accession>
<feature type="region of interest" description="Disordered" evidence="1">
    <location>
        <begin position="14"/>
        <end position="41"/>
    </location>
</feature>
<organism evidence="2 3">
    <name type="scientific">Streptomyces niveus</name>
    <name type="common">Streptomyces spheroides</name>
    <dbReference type="NCBI Taxonomy" id="193462"/>
    <lineage>
        <taxon>Bacteria</taxon>
        <taxon>Bacillati</taxon>
        <taxon>Actinomycetota</taxon>
        <taxon>Actinomycetes</taxon>
        <taxon>Kitasatosporales</taxon>
        <taxon>Streptomycetaceae</taxon>
        <taxon>Streptomyces</taxon>
    </lineage>
</organism>
<protein>
    <submittedName>
        <fullName evidence="2">Uncharacterized protein</fullName>
    </submittedName>
</protein>
<evidence type="ECO:0000256" key="1">
    <source>
        <dbReference type="SAM" id="MobiDB-lite"/>
    </source>
</evidence>
<dbReference type="Proteomes" id="UP001432209">
    <property type="component" value="Chromosome"/>
</dbReference>
<reference evidence="2" key="1">
    <citation type="submission" date="2022-10" db="EMBL/GenBank/DDBJ databases">
        <title>The complete genomes of actinobacterial strains from the NBC collection.</title>
        <authorList>
            <person name="Joergensen T.S."/>
            <person name="Alvarez Arevalo M."/>
            <person name="Sterndorff E.B."/>
            <person name="Faurdal D."/>
            <person name="Vuksanovic O."/>
            <person name="Mourched A.-S."/>
            <person name="Charusanti P."/>
            <person name="Shaw S."/>
            <person name="Blin K."/>
            <person name="Weber T."/>
        </authorList>
    </citation>
    <scope>NUCLEOTIDE SEQUENCE</scope>
    <source>
        <strain evidence="2">NBC_01432</strain>
    </source>
</reference>